<proteinExistence type="predicted"/>
<organism evidence="1">
    <name type="scientific">marine metagenome</name>
    <dbReference type="NCBI Taxonomy" id="408172"/>
    <lineage>
        <taxon>unclassified sequences</taxon>
        <taxon>metagenomes</taxon>
        <taxon>ecological metagenomes</taxon>
    </lineage>
</organism>
<evidence type="ECO:0000313" key="1">
    <source>
        <dbReference type="EMBL" id="SUZ98239.1"/>
    </source>
</evidence>
<dbReference type="EMBL" id="UINC01002585">
    <property type="protein sequence ID" value="SUZ98239.1"/>
    <property type="molecule type" value="Genomic_DNA"/>
</dbReference>
<name>A0A381S478_9ZZZZ</name>
<protein>
    <submittedName>
        <fullName evidence="1">Uncharacterized protein</fullName>
    </submittedName>
</protein>
<reference evidence="1" key="1">
    <citation type="submission" date="2018-05" db="EMBL/GenBank/DDBJ databases">
        <authorList>
            <person name="Lanie J.A."/>
            <person name="Ng W.-L."/>
            <person name="Kazmierczak K.M."/>
            <person name="Andrzejewski T.M."/>
            <person name="Davidsen T.M."/>
            <person name="Wayne K.J."/>
            <person name="Tettelin H."/>
            <person name="Glass J.I."/>
            <person name="Rusch D."/>
            <person name="Podicherti R."/>
            <person name="Tsui H.-C.T."/>
            <person name="Winkler M.E."/>
        </authorList>
    </citation>
    <scope>NUCLEOTIDE SEQUENCE</scope>
</reference>
<accession>A0A381S478</accession>
<gene>
    <name evidence="1" type="ORF">METZ01_LOCUS51093</name>
</gene>
<sequence length="89" mass="10055">MSVFWRDVKRGQNLMMDDTAGLEEVIGGYRENKSGISAYARTMGYEPERSRKGFDSVEDAKAFVESFNPWDLFGPPDADVEAEVRPMAE</sequence>
<dbReference type="AlphaFoldDB" id="A0A381S478"/>